<dbReference type="EMBL" id="MCAS01000008">
    <property type="protein sequence ID" value="RKF48432.1"/>
    <property type="molecule type" value="Genomic_DNA"/>
</dbReference>
<proteinExistence type="predicted"/>
<gene>
    <name evidence="1" type="ORF">BCY88_21555</name>
</gene>
<reference evidence="1 2" key="1">
    <citation type="submission" date="2016-07" db="EMBL/GenBank/DDBJ databases">
        <title>Genome analysis of Burkholderia fungorum ES3-20.</title>
        <authorList>
            <person name="Xu D."/>
            <person name="Yao R."/>
            <person name="Zheng S."/>
        </authorList>
    </citation>
    <scope>NUCLEOTIDE SEQUENCE [LARGE SCALE GENOMIC DNA]</scope>
    <source>
        <strain evidence="1 2">ES3-20</strain>
    </source>
</reference>
<accession>A0A3R7INY6</accession>
<name>A0A3R7INY6_9BURK</name>
<evidence type="ECO:0000313" key="1">
    <source>
        <dbReference type="EMBL" id="RKF48432.1"/>
    </source>
</evidence>
<dbReference type="Proteomes" id="UP000283709">
    <property type="component" value="Unassembled WGS sequence"/>
</dbReference>
<protein>
    <submittedName>
        <fullName evidence="1">Uncharacterized protein</fullName>
    </submittedName>
</protein>
<dbReference type="AlphaFoldDB" id="A0A3R7INY6"/>
<comment type="caution">
    <text evidence="1">The sequence shown here is derived from an EMBL/GenBank/DDBJ whole genome shotgun (WGS) entry which is preliminary data.</text>
</comment>
<dbReference type="OrthoDB" id="8966295at2"/>
<evidence type="ECO:0000313" key="2">
    <source>
        <dbReference type="Proteomes" id="UP000283709"/>
    </source>
</evidence>
<organism evidence="1 2">
    <name type="scientific">Paraburkholderia fungorum</name>
    <dbReference type="NCBI Taxonomy" id="134537"/>
    <lineage>
        <taxon>Bacteria</taxon>
        <taxon>Pseudomonadati</taxon>
        <taxon>Pseudomonadota</taxon>
        <taxon>Betaproteobacteria</taxon>
        <taxon>Burkholderiales</taxon>
        <taxon>Burkholderiaceae</taxon>
        <taxon>Paraburkholderia</taxon>
    </lineage>
</organism>
<sequence length="85" mass="9860">MLAARYVAQRDANVEDAALWRWFSVLLDERRIRWCQSGSGWLVSVDHRHVATHEDFDAAMRIAKSNVCAGGSRRLDDNERHGYMR</sequence>